<dbReference type="OrthoDB" id="5954683at2759"/>
<dbReference type="Pfam" id="PF21026">
    <property type="entry name" value="SLFN_GTPase-like"/>
    <property type="match status" value="1"/>
</dbReference>
<dbReference type="InterPro" id="IPR029684">
    <property type="entry name" value="Schlafen"/>
</dbReference>
<dbReference type="KEGG" id="aten:116303844"/>
<reference evidence="5" key="1">
    <citation type="submission" date="2025-08" db="UniProtKB">
        <authorList>
            <consortium name="RefSeq"/>
        </authorList>
    </citation>
    <scope>IDENTIFICATION</scope>
    <source>
        <tissue evidence="5">Tentacle</tissue>
    </source>
</reference>
<evidence type="ECO:0000313" key="5">
    <source>
        <dbReference type="RefSeq" id="XP_031569311.1"/>
    </source>
</evidence>
<gene>
    <name evidence="5" type="primary">LOC116303844</name>
</gene>
<dbReference type="InParanoid" id="A0A6P8IQF7"/>
<accession>A0A6P8IQF7</accession>
<evidence type="ECO:0000259" key="3">
    <source>
        <dbReference type="Pfam" id="PF21026"/>
    </source>
</evidence>
<dbReference type="InterPro" id="IPR027417">
    <property type="entry name" value="P-loop_NTPase"/>
</dbReference>
<dbReference type="InterPro" id="IPR007421">
    <property type="entry name" value="Schlafen_AlbA_2_dom"/>
</dbReference>
<evidence type="ECO:0000256" key="1">
    <source>
        <dbReference type="SAM" id="MobiDB-lite"/>
    </source>
</evidence>
<dbReference type="InterPro" id="IPR048729">
    <property type="entry name" value="SLFN_GTPase-like"/>
</dbReference>
<dbReference type="FunCoup" id="A0A6P8IQF7">
    <property type="interactions" value="765"/>
</dbReference>
<sequence>MERAKRGKVLQMEKNNKKSNQPHNDESKEAEGAGDVDPQQRDVSIDDDGSSLESTSYSESIGSASSIPCQDELAKLAEIVIDFDINFNKDKSERKEEVKEVLKAEIALRNTSGGVIRINSTQKPAVKDRDDWMKDLYEKRKTLLGSECGEKDSIGDILDIKTNGAMTYIFVRKSSVTILTDDSHLRQRSEGRNYKVSLYSRICELLNRKKRRCVCANNPKFHTSFRLGETLSYETMTEEHKLLNPIRNENLANNLCTKLSDNVVAFANTQGGTVYFGIEDKHSFIKGQKIEDNEEKDNILLSIVECMERKLWALDSGEKVKPKAGEDYHIKFFPVDGAGDNTYVIAVHICAFPGTAVFKKEPECSVLDQENQTVKMEFKEWLSLHKPTSVGDENDQKKLKRQTCGRTVYYTVKDTIEDIYSDLIEGSPGTLKIRPKHAMHSRNRSLQTFFSCLNKMFEENKWEGITFIERCWGVNIGLPNTKPAEVIRDILVCSPSIPLLLVSLCKGEATSESLKYNIKLATKLKGILAQEGGCMEKFYVKPITLACSEEDDIGILDEMISHASVYPHAYRMSNEKYQAIIKALVPVLAKVNSSFKGFVGNHLFHLLTKEQYEILFENFESPKLMITGPPGSGKTVLAIERIHRLRRQGFSFKEVLFVCSNEVLEAKVRHIKVTNLDGKPEPLCLTYNYFGIISYLRIKHALAGVKHIVIDECQHFKQNPPTPQSTGGRYWWEILMDWCDNKNPPSLWIFSDSSQRIFKGPCVLDSLPDGFSHRQLSTVIRTTVKIHRFICERFMKNGPLIQLGHNLEGEDVKVLVPNQPEEEEEEEHLVTLVYLLISLLKDMVNKGVDPDTIGVLFTDRGEKAFYRKLFDEHTEHCRVKDGRAVSEHGIVFDTIRDFCGEDKDIIIGFCPHFDPNSGFQNNEALMVSLCSRAKLKLILILEDDQVANSFGLADCLKKTDIPFVKDEVINFRG</sequence>
<dbReference type="GeneID" id="116303844"/>
<proteinExistence type="predicted"/>
<dbReference type="Gene3D" id="3.30.950.30">
    <property type="entry name" value="Schlafen, AAA domain"/>
    <property type="match status" value="1"/>
</dbReference>
<dbReference type="Pfam" id="PF04326">
    <property type="entry name" value="SLFN_AlbA_2"/>
    <property type="match status" value="1"/>
</dbReference>
<dbReference type="InterPro" id="IPR038461">
    <property type="entry name" value="Schlafen_AlbA_2_dom_sf"/>
</dbReference>
<protein>
    <submittedName>
        <fullName evidence="5">Schlafen family member 8-like isoform X1</fullName>
    </submittedName>
</protein>
<feature type="region of interest" description="Disordered" evidence="1">
    <location>
        <begin position="1"/>
        <end position="64"/>
    </location>
</feature>
<dbReference type="AlphaFoldDB" id="A0A6P8IQF7"/>
<dbReference type="RefSeq" id="XP_031569311.1">
    <property type="nucleotide sequence ID" value="XM_031713451.1"/>
</dbReference>
<dbReference type="SUPFAM" id="SSF52540">
    <property type="entry name" value="P-loop containing nucleoside triphosphate hydrolases"/>
    <property type="match status" value="1"/>
</dbReference>
<dbReference type="Proteomes" id="UP000515163">
    <property type="component" value="Unplaced"/>
</dbReference>
<feature type="domain" description="Schlafen AlbA-2" evidence="2">
    <location>
        <begin position="259"/>
        <end position="356"/>
    </location>
</feature>
<dbReference type="Gene3D" id="3.40.50.300">
    <property type="entry name" value="P-loop containing nucleotide triphosphate hydrolases"/>
    <property type="match status" value="2"/>
</dbReference>
<evidence type="ECO:0000259" key="2">
    <source>
        <dbReference type="Pfam" id="PF04326"/>
    </source>
</evidence>
<keyword evidence="4" id="KW-1185">Reference proteome</keyword>
<name>A0A6P8IQF7_ACTTE</name>
<feature type="compositionally biased region" description="Low complexity" evidence="1">
    <location>
        <begin position="51"/>
        <end position="64"/>
    </location>
</feature>
<dbReference type="PANTHER" id="PTHR12155:SF30">
    <property type="entry name" value="PROTEIN SLFN14"/>
    <property type="match status" value="1"/>
</dbReference>
<evidence type="ECO:0000313" key="4">
    <source>
        <dbReference type="Proteomes" id="UP000515163"/>
    </source>
</evidence>
<dbReference type="PANTHER" id="PTHR12155">
    <property type="entry name" value="SCHLAFEN"/>
    <property type="match status" value="1"/>
</dbReference>
<organism evidence="4 5">
    <name type="scientific">Actinia tenebrosa</name>
    <name type="common">Australian red waratah sea anemone</name>
    <dbReference type="NCBI Taxonomy" id="6105"/>
    <lineage>
        <taxon>Eukaryota</taxon>
        <taxon>Metazoa</taxon>
        <taxon>Cnidaria</taxon>
        <taxon>Anthozoa</taxon>
        <taxon>Hexacorallia</taxon>
        <taxon>Actiniaria</taxon>
        <taxon>Actiniidae</taxon>
        <taxon>Actinia</taxon>
    </lineage>
</organism>
<feature type="domain" description="Schlafen GTPase-like" evidence="3">
    <location>
        <begin position="446"/>
        <end position="571"/>
    </location>
</feature>